<keyword evidence="9" id="KW-1185">Reference proteome</keyword>
<dbReference type="SUPFAM" id="SSF103473">
    <property type="entry name" value="MFS general substrate transporter"/>
    <property type="match status" value="1"/>
</dbReference>
<dbReference type="Pfam" id="PF00854">
    <property type="entry name" value="PTR2"/>
    <property type="match status" value="1"/>
</dbReference>
<feature type="transmembrane region" description="Helical" evidence="7">
    <location>
        <begin position="492"/>
        <end position="513"/>
    </location>
</feature>
<protein>
    <recommendedName>
        <fullName evidence="10">Nitrate transporter</fullName>
    </recommendedName>
</protein>
<keyword evidence="4 7" id="KW-1133">Transmembrane helix</keyword>
<evidence type="ECO:0000256" key="4">
    <source>
        <dbReference type="ARBA" id="ARBA00022989"/>
    </source>
</evidence>
<keyword evidence="3 7" id="KW-0812">Transmembrane</keyword>
<evidence type="ECO:0008006" key="10">
    <source>
        <dbReference type="Google" id="ProtNLM"/>
    </source>
</evidence>
<evidence type="ECO:0000256" key="6">
    <source>
        <dbReference type="ARBA" id="ARBA00044504"/>
    </source>
</evidence>
<evidence type="ECO:0000256" key="3">
    <source>
        <dbReference type="ARBA" id="ARBA00022692"/>
    </source>
</evidence>
<reference evidence="8 9" key="1">
    <citation type="journal article" date="2021" name="bioRxiv">
        <title>Chromosome-scale and haplotype-resolved genome assembly of a tetraploid potato cultivar.</title>
        <authorList>
            <person name="Sun H."/>
            <person name="Jiao W.-B."/>
            <person name="Krause K."/>
            <person name="Campoy J.A."/>
            <person name="Goel M."/>
            <person name="Folz-Donahue K."/>
            <person name="Kukat C."/>
            <person name="Huettel B."/>
            <person name="Schneeberger K."/>
        </authorList>
    </citation>
    <scope>NUCLEOTIDE SEQUENCE [LARGE SCALE GENOMIC DNA]</scope>
    <source>
        <strain evidence="8">SolTubOtavaFocal</strain>
        <tissue evidence="8">Leaves</tissue>
    </source>
</reference>
<sequence length="586" mass="65359">MQGMCRDVKTEPKQPPRLGGNRAALFAYAIAGIDVMAFFATGVSLVTYFYGFMNFSITESATAVTNFMGTAFLLSLFGAFLSDTYLSRFKTCVLFGCIEVVGYALLAVQAHFRQLRPFPCKDVPLSQMNQCESANKGQLAILYTGLYLVAIGTSGVKAAAPPLGADQYDEKDPKEAAKLSSYFNWLMFFLTTGALFGVTFVVWISENQGWDWSFAVCSIVVGFSILFLTLGKSLYRNNVTKGSPLTRIMQVFVVALRNRNLRLPENEHELHEIQNNEARYDTEILRKTEQFKFLDRAAINRTDQEASTSNAHGPWKLCTVTQVEETKIVVRMLPIILSTVFMNTCLAQLQTFTIQQSTTMDRKIHKFEVPGASIPAIPLLFMIILIPIYERIFIPIARKFTGIPTGIRQLQRIGVGLVLSSVSMAVAAIVEKHRKSIAIKHNMVESASPLPMSVFWLGYQYAIFGLADMFTLVGLLDFFYSESSSSMKALSTAISWSSLAIGYYTSSIVVSIVNKVSGGWLANNNLNKDKLDYFYWLLAGLSVLNFGFYLLCASWYKYKKVDVNPEDDVPSNKVKEGKGKIEMSIV</sequence>
<keyword evidence="5 7" id="KW-0472">Membrane</keyword>
<organism evidence="8 9">
    <name type="scientific">Solanum tuberosum</name>
    <name type="common">Potato</name>
    <dbReference type="NCBI Taxonomy" id="4113"/>
    <lineage>
        <taxon>Eukaryota</taxon>
        <taxon>Viridiplantae</taxon>
        <taxon>Streptophyta</taxon>
        <taxon>Embryophyta</taxon>
        <taxon>Tracheophyta</taxon>
        <taxon>Spermatophyta</taxon>
        <taxon>Magnoliopsida</taxon>
        <taxon>eudicotyledons</taxon>
        <taxon>Gunneridae</taxon>
        <taxon>Pentapetalae</taxon>
        <taxon>asterids</taxon>
        <taxon>lamiids</taxon>
        <taxon>Solanales</taxon>
        <taxon>Solanaceae</taxon>
        <taxon>Solanoideae</taxon>
        <taxon>Solaneae</taxon>
        <taxon>Solanum</taxon>
    </lineage>
</organism>
<dbReference type="Proteomes" id="UP000826656">
    <property type="component" value="Unassembled WGS sequence"/>
</dbReference>
<feature type="transmembrane region" description="Helical" evidence="7">
    <location>
        <begin position="93"/>
        <end position="112"/>
    </location>
</feature>
<comment type="caution">
    <text evidence="8">The sequence shown here is derived from an EMBL/GenBank/DDBJ whole genome shotgun (WGS) entry which is preliminary data.</text>
</comment>
<gene>
    <name evidence="8" type="ORF">KY290_029684</name>
</gene>
<feature type="transmembrane region" description="Helical" evidence="7">
    <location>
        <begin position="410"/>
        <end position="430"/>
    </location>
</feature>
<dbReference type="InterPro" id="IPR000109">
    <property type="entry name" value="POT_fam"/>
</dbReference>
<evidence type="ECO:0000313" key="8">
    <source>
        <dbReference type="EMBL" id="KAH0750452.1"/>
    </source>
</evidence>
<comment type="subcellular location">
    <subcellularLocation>
        <location evidence="1">Membrane</location>
        <topology evidence="1">Multi-pass membrane protein</topology>
    </subcellularLocation>
</comment>
<evidence type="ECO:0000256" key="1">
    <source>
        <dbReference type="ARBA" id="ARBA00004141"/>
    </source>
</evidence>
<feature type="transmembrane region" description="Helical" evidence="7">
    <location>
        <begin position="328"/>
        <end position="349"/>
    </location>
</feature>
<comment type="similarity">
    <text evidence="2">Belongs to the major facilitator superfamily. Proton-dependent oligopeptide transporter (POT/PTR) (TC 2.A.17) family.</text>
</comment>
<comment type="similarity">
    <text evidence="6">Belongs to the major facilitator superfamily. Phosphate:H(+) symporter (TC 2.A.1.9) family.</text>
</comment>
<accession>A0ABQ7ULF3</accession>
<proteinExistence type="inferred from homology"/>
<feature type="transmembrane region" description="Helical" evidence="7">
    <location>
        <begin position="25"/>
        <end position="51"/>
    </location>
</feature>
<dbReference type="Gene3D" id="1.20.1250.20">
    <property type="entry name" value="MFS general substrate transporter like domains"/>
    <property type="match status" value="1"/>
</dbReference>
<evidence type="ECO:0000256" key="5">
    <source>
        <dbReference type="ARBA" id="ARBA00023136"/>
    </source>
</evidence>
<evidence type="ECO:0000313" key="9">
    <source>
        <dbReference type="Proteomes" id="UP000826656"/>
    </source>
</evidence>
<evidence type="ECO:0000256" key="7">
    <source>
        <dbReference type="SAM" id="Phobius"/>
    </source>
</evidence>
<dbReference type="EMBL" id="JAIVGD010000019">
    <property type="protein sequence ID" value="KAH0750452.1"/>
    <property type="molecule type" value="Genomic_DNA"/>
</dbReference>
<name>A0ABQ7ULF3_SOLTU</name>
<feature type="transmembrane region" description="Helical" evidence="7">
    <location>
        <begin position="369"/>
        <end position="389"/>
    </location>
</feature>
<dbReference type="PANTHER" id="PTHR11654">
    <property type="entry name" value="OLIGOPEPTIDE TRANSPORTER-RELATED"/>
    <property type="match status" value="1"/>
</dbReference>
<feature type="transmembrane region" description="Helical" evidence="7">
    <location>
        <begin position="533"/>
        <end position="552"/>
    </location>
</feature>
<evidence type="ECO:0000256" key="2">
    <source>
        <dbReference type="ARBA" id="ARBA00005982"/>
    </source>
</evidence>
<feature type="transmembrane region" description="Helical" evidence="7">
    <location>
        <begin position="182"/>
        <end position="204"/>
    </location>
</feature>
<feature type="transmembrane region" description="Helical" evidence="7">
    <location>
        <begin position="210"/>
        <end position="231"/>
    </location>
</feature>
<feature type="transmembrane region" description="Helical" evidence="7">
    <location>
        <begin position="63"/>
        <end position="81"/>
    </location>
</feature>
<feature type="transmembrane region" description="Helical" evidence="7">
    <location>
        <begin position="459"/>
        <end position="480"/>
    </location>
</feature>
<dbReference type="InterPro" id="IPR036259">
    <property type="entry name" value="MFS_trans_sf"/>
</dbReference>